<accession>A0ABT7UR89</accession>
<feature type="domain" description="Guanylate kinase-like" evidence="12">
    <location>
        <begin position="5"/>
        <end position="183"/>
    </location>
</feature>
<comment type="similarity">
    <text evidence="2 11">Belongs to the guanylate kinase family.</text>
</comment>
<dbReference type="EC" id="2.7.4.8" evidence="3 11"/>
<gene>
    <name evidence="11 13" type="primary">gmk</name>
    <name evidence="13" type="ORF">QUW08_08915</name>
</gene>
<dbReference type="SUPFAM" id="SSF52540">
    <property type="entry name" value="P-loop containing nucleoside triphosphate hydrolases"/>
    <property type="match status" value="1"/>
</dbReference>
<evidence type="ECO:0000256" key="1">
    <source>
        <dbReference type="ARBA" id="ARBA00003531"/>
    </source>
</evidence>
<keyword evidence="11" id="KW-0963">Cytoplasm</keyword>
<comment type="subcellular location">
    <subcellularLocation>
        <location evidence="11">Cytoplasm</location>
    </subcellularLocation>
</comment>
<dbReference type="InterPro" id="IPR008144">
    <property type="entry name" value="Guanylate_kin-like_dom"/>
</dbReference>
<evidence type="ECO:0000256" key="5">
    <source>
        <dbReference type="ARBA" id="ARBA00022679"/>
    </source>
</evidence>
<dbReference type="NCBIfam" id="TIGR03263">
    <property type="entry name" value="guanyl_kin"/>
    <property type="match status" value="1"/>
</dbReference>
<dbReference type="PANTHER" id="PTHR23117:SF13">
    <property type="entry name" value="GUANYLATE KINASE"/>
    <property type="match status" value="1"/>
</dbReference>
<evidence type="ECO:0000256" key="9">
    <source>
        <dbReference type="ARBA" id="ARBA00030128"/>
    </source>
</evidence>
<evidence type="ECO:0000259" key="12">
    <source>
        <dbReference type="PROSITE" id="PS50052"/>
    </source>
</evidence>
<dbReference type="Pfam" id="PF00625">
    <property type="entry name" value="Guanylate_kin"/>
    <property type="match status" value="1"/>
</dbReference>
<keyword evidence="14" id="KW-1185">Reference proteome</keyword>
<dbReference type="InterPro" id="IPR017665">
    <property type="entry name" value="Guanylate_kinase"/>
</dbReference>
<dbReference type="Gene3D" id="3.40.50.300">
    <property type="entry name" value="P-loop containing nucleotide triphosphate hydrolases"/>
    <property type="match status" value="1"/>
</dbReference>
<dbReference type="GO" id="GO:0004385">
    <property type="term" value="F:GMP kinase activity"/>
    <property type="evidence" value="ECO:0007669"/>
    <property type="project" value="UniProtKB-EC"/>
</dbReference>
<evidence type="ECO:0000256" key="11">
    <source>
        <dbReference type="HAMAP-Rule" id="MF_00328"/>
    </source>
</evidence>
<dbReference type="PROSITE" id="PS00856">
    <property type="entry name" value="GUANYLATE_KINASE_1"/>
    <property type="match status" value="1"/>
</dbReference>
<evidence type="ECO:0000256" key="7">
    <source>
        <dbReference type="ARBA" id="ARBA00022777"/>
    </source>
</evidence>
<keyword evidence="5 11" id="KW-0808">Transferase</keyword>
<evidence type="ECO:0000256" key="6">
    <source>
        <dbReference type="ARBA" id="ARBA00022741"/>
    </source>
</evidence>
<evidence type="ECO:0000256" key="2">
    <source>
        <dbReference type="ARBA" id="ARBA00005790"/>
    </source>
</evidence>
<evidence type="ECO:0000256" key="8">
    <source>
        <dbReference type="ARBA" id="ARBA00022840"/>
    </source>
</evidence>
<proteinExistence type="inferred from homology"/>
<dbReference type="InterPro" id="IPR027417">
    <property type="entry name" value="P-loop_NTPase"/>
</dbReference>
<dbReference type="RefSeq" id="WP_289599936.1">
    <property type="nucleotide sequence ID" value="NZ_JAUDCL010000014.1"/>
</dbReference>
<sequence>MNKERHLIVISGPSGSGKDTVVKRLMELHPEIEVSVSATTRPMRSGEKEGVNYFYLTREEFERRIQAGEILEYAEYCENYYGTPKSEVDKRIENGITVILVIEVIGAGNIKKIYPNAVTIFVRPPSYGELEERLRGRGTETEESIQKRLARAVEEMEYAVDYNEVVINDTVDECAEEIYGLIQKYQQEEE</sequence>
<protein>
    <recommendedName>
        <fullName evidence="4 11">Guanylate kinase</fullName>
        <ecNumber evidence="3 11">2.7.4.8</ecNumber>
    </recommendedName>
    <alternativeName>
        <fullName evidence="9 11">GMP kinase</fullName>
    </alternativeName>
</protein>
<dbReference type="SMART" id="SM00072">
    <property type="entry name" value="GuKc"/>
    <property type="match status" value="1"/>
</dbReference>
<reference evidence="13 14" key="2">
    <citation type="submission" date="2023-06" db="EMBL/GenBank/DDBJ databases">
        <title>Identification and characterization of horizontal gene transfer across gut microbiota members of farm animals based on homology search.</title>
        <authorList>
            <person name="Schwarzerova J."/>
            <person name="Nykrynova M."/>
            <person name="Jureckova K."/>
            <person name="Cejkova D."/>
            <person name="Rychlik I."/>
        </authorList>
    </citation>
    <scope>NUCLEOTIDE SEQUENCE [LARGE SCALE GENOMIC DNA]</scope>
    <source>
        <strain evidence="13 14">ET340</strain>
    </source>
</reference>
<dbReference type="InterPro" id="IPR008145">
    <property type="entry name" value="GK/Ca_channel_bsu"/>
</dbReference>
<feature type="binding site" evidence="11">
    <location>
        <begin position="12"/>
        <end position="19"/>
    </location>
    <ligand>
        <name>ATP</name>
        <dbReference type="ChEBI" id="CHEBI:30616"/>
    </ligand>
</feature>
<keyword evidence="8 11" id="KW-0067">ATP-binding</keyword>
<dbReference type="HAMAP" id="MF_00328">
    <property type="entry name" value="Guanylate_kinase"/>
    <property type="match status" value="1"/>
</dbReference>
<keyword evidence="6 11" id="KW-0547">Nucleotide-binding</keyword>
<evidence type="ECO:0000313" key="13">
    <source>
        <dbReference type="EMBL" id="MDM8201409.1"/>
    </source>
</evidence>
<evidence type="ECO:0000256" key="3">
    <source>
        <dbReference type="ARBA" id="ARBA00012961"/>
    </source>
</evidence>
<dbReference type="EMBL" id="JAUDCL010000014">
    <property type="protein sequence ID" value="MDM8201409.1"/>
    <property type="molecule type" value="Genomic_DNA"/>
</dbReference>
<comment type="caution">
    <text evidence="13">The sequence shown here is derived from an EMBL/GenBank/DDBJ whole genome shotgun (WGS) entry which is preliminary data.</text>
</comment>
<comment type="catalytic activity">
    <reaction evidence="10 11">
        <text>GMP + ATP = GDP + ADP</text>
        <dbReference type="Rhea" id="RHEA:20780"/>
        <dbReference type="ChEBI" id="CHEBI:30616"/>
        <dbReference type="ChEBI" id="CHEBI:58115"/>
        <dbReference type="ChEBI" id="CHEBI:58189"/>
        <dbReference type="ChEBI" id="CHEBI:456216"/>
        <dbReference type="EC" id="2.7.4.8"/>
    </reaction>
</comment>
<dbReference type="CDD" id="cd00071">
    <property type="entry name" value="GMPK"/>
    <property type="match status" value="1"/>
</dbReference>
<comment type="function">
    <text evidence="1 11">Essential for recycling GMP and indirectly, cGMP.</text>
</comment>
<organism evidence="13 14">
    <name type="scientific">Allofournierella massiliensis</name>
    <dbReference type="NCBI Taxonomy" id="1650663"/>
    <lineage>
        <taxon>Bacteria</taxon>
        <taxon>Bacillati</taxon>
        <taxon>Bacillota</taxon>
        <taxon>Clostridia</taxon>
        <taxon>Eubacteriales</taxon>
        <taxon>Oscillospiraceae</taxon>
        <taxon>Allofournierella</taxon>
    </lineage>
</organism>
<keyword evidence="7 11" id="KW-0418">Kinase</keyword>
<evidence type="ECO:0000313" key="14">
    <source>
        <dbReference type="Proteomes" id="UP001529380"/>
    </source>
</evidence>
<dbReference type="PANTHER" id="PTHR23117">
    <property type="entry name" value="GUANYLATE KINASE-RELATED"/>
    <property type="match status" value="1"/>
</dbReference>
<reference evidence="13 14" key="3">
    <citation type="submission" date="2023-06" db="EMBL/GenBank/DDBJ databases">
        <authorList>
            <person name="Zeman M."/>
            <person name="Kubasova T."/>
            <person name="Jahodarova E."/>
            <person name="Nykrynova M."/>
            <person name="Rychlik I."/>
        </authorList>
    </citation>
    <scope>NUCLEOTIDE SEQUENCE [LARGE SCALE GENOMIC DNA]</scope>
    <source>
        <strain evidence="13 14">ET340</strain>
    </source>
</reference>
<name>A0ABT7UR89_9FIRM</name>
<dbReference type="InterPro" id="IPR020590">
    <property type="entry name" value="Guanylate_kinase_CS"/>
</dbReference>
<dbReference type="PROSITE" id="PS50052">
    <property type="entry name" value="GUANYLATE_KINASE_2"/>
    <property type="match status" value="1"/>
</dbReference>
<dbReference type="Gene3D" id="3.30.63.10">
    <property type="entry name" value="Guanylate Kinase phosphate binding domain"/>
    <property type="match status" value="1"/>
</dbReference>
<dbReference type="Proteomes" id="UP001529380">
    <property type="component" value="Unassembled WGS sequence"/>
</dbReference>
<evidence type="ECO:0000256" key="4">
    <source>
        <dbReference type="ARBA" id="ARBA00016296"/>
    </source>
</evidence>
<reference evidence="14" key="1">
    <citation type="submission" date="2023-06" db="EMBL/GenBank/DDBJ databases">
        <title>Identification and characterization of horizontal gene transfer across gut microbiota members of farm animals based on homology search.</title>
        <authorList>
            <person name="Zeman M."/>
            <person name="Kubasova T."/>
            <person name="Jahodarova E."/>
            <person name="Nykrynova M."/>
            <person name="Rychlik I."/>
        </authorList>
    </citation>
    <scope>NUCLEOTIDE SEQUENCE [LARGE SCALE GENOMIC DNA]</scope>
    <source>
        <strain evidence="14">ET340</strain>
    </source>
</reference>
<evidence type="ECO:0000256" key="10">
    <source>
        <dbReference type="ARBA" id="ARBA00048594"/>
    </source>
</evidence>